<proteinExistence type="predicted"/>
<sequence length="181" mass="18647">MSARRCAASIGTSHRRLPWFALAVGMTLAGCYRQPPISDEGIAAATEPAFAPYAGPVSDLPAGGRCSLDAVDGKPAQQARVRPRGWVTFGGWMADAADAVPDAATLVLNSAAASYAVPIVAGGARPDVAQAFGKPALLRSGYNQRVWLPAIQAGSYRVFLVYERDKAASACAMGTLAAGAP</sequence>
<accession>A0A199P6C5</accession>
<name>A0A199P6C5_9XANT</name>
<comment type="caution">
    <text evidence="1">The sequence shown here is derived from an EMBL/GenBank/DDBJ whole genome shotgun (WGS) entry which is preliminary data.</text>
</comment>
<dbReference type="AlphaFoldDB" id="A0A199P6C5"/>
<evidence type="ECO:0000313" key="2">
    <source>
        <dbReference type="Proteomes" id="UP000093858"/>
    </source>
</evidence>
<organism evidence="1 2">
    <name type="scientific">Xanthomonas graminis pv. poae</name>
    <dbReference type="NCBI Taxonomy" id="227946"/>
    <lineage>
        <taxon>Bacteria</taxon>
        <taxon>Pseudomonadati</taxon>
        <taxon>Pseudomonadota</taxon>
        <taxon>Gammaproteobacteria</taxon>
        <taxon>Lysobacterales</taxon>
        <taxon>Lysobacteraceae</taxon>
        <taxon>Xanthomonas</taxon>
        <taxon>Xanthomonas translucens group</taxon>
        <taxon>Xanthomonas graminis</taxon>
    </lineage>
</organism>
<dbReference type="EMBL" id="LWSU01000068">
    <property type="protein sequence ID" value="OAX56561.1"/>
    <property type="molecule type" value="Genomic_DNA"/>
</dbReference>
<gene>
    <name evidence="1" type="ORF">A6R73_01620</name>
</gene>
<protein>
    <recommendedName>
        <fullName evidence="3">Lipoprotein</fullName>
    </recommendedName>
</protein>
<reference evidence="1 2" key="1">
    <citation type="submission" date="2016-04" db="EMBL/GenBank/DDBJ databases">
        <title>Xanthomonas translucens phylogeny.</title>
        <authorList>
            <person name="Langlois P."/>
        </authorList>
    </citation>
    <scope>NUCLEOTIDE SEQUENCE [LARGE SCALE GENOMIC DNA]</scope>
    <source>
        <strain evidence="1 2">B99</strain>
    </source>
</reference>
<evidence type="ECO:0008006" key="3">
    <source>
        <dbReference type="Google" id="ProtNLM"/>
    </source>
</evidence>
<dbReference type="PROSITE" id="PS51257">
    <property type="entry name" value="PROKAR_LIPOPROTEIN"/>
    <property type="match status" value="1"/>
</dbReference>
<dbReference type="Proteomes" id="UP000093858">
    <property type="component" value="Unassembled WGS sequence"/>
</dbReference>
<evidence type="ECO:0000313" key="1">
    <source>
        <dbReference type="EMBL" id="OAX56561.1"/>
    </source>
</evidence>